<organism evidence="18 19">
    <name type="scientific">Flemingia macrophylla</name>
    <dbReference type="NCBI Taxonomy" id="520843"/>
    <lineage>
        <taxon>Eukaryota</taxon>
        <taxon>Viridiplantae</taxon>
        <taxon>Streptophyta</taxon>
        <taxon>Embryophyta</taxon>
        <taxon>Tracheophyta</taxon>
        <taxon>Spermatophyta</taxon>
        <taxon>Magnoliopsida</taxon>
        <taxon>eudicotyledons</taxon>
        <taxon>Gunneridae</taxon>
        <taxon>Pentapetalae</taxon>
        <taxon>rosids</taxon>
        <taxon>fabids</taxon>
        <taxon>Fabales</taxon>
        <taxon>Fabaceae</taxon>
        <taxon>Papilionoideae</taxon>
        <taxon>50 kb inversion clade</taxon>
        <taxon>NPAAA clade</taxon>
        <taxon>indigoferoid/millettioid clade</taxon>
        <taxon>Phaseoleae</taxon>
        <taxon>Flemingia</taxon>
    </lineage>
</organism>
<comment type="similarity">
    <text evidence="5">In the N-terminal section; belongs to the AAA ATPase family.</text>
</comment>
<dbReference type="InterPro" id="IPR037219">
    <property type="entry name" value="Peptidase_M41-like"/>
</dbReference>
<evidence type="ECO:0000256" key="9">
    <source>
        <dbReference type="ARBA" id="ARBA00022801"/>
    </source>
</evidence>
<dbReference type="Gene3D" id="1.20.58.760">
    <property type="entry name" value="Peptidase M41"/>
    <property type="match status" value="1"/>
</dbReference>
<evidence type="ECO:0000256" key="2">
    <source>
        <dbReference type="ARBA" id="ARBA00004173"/>
    </source>
</evidence>
<evidence type="ECO:0000256" key="5">
    <source>
        <dbReference type="ARBA" id="ARBA00010550"/>
    </source>
</evidence>
<proteinExistence type="inferred from homology"/>
<gene>
    <name evidence="18" type="ORF">Fmac_032201</name>
</gene>
<feature type="region of interest" description="Disordered" evidence="16">
    <location>
        <begin position="698"/>
        <end position="721"/>
    </location>
</feature>
<evidence type="ECO:0000256" key="13">
    <source>
        <dbReference type="ARBA" id="ARBA00023049"/>
    </source>
</evidence>
<evidence type="ECO:0000256" key="7">
    <source>
        <dbReference type="ARBA" id="ARBA00022723"/>
    </source>
</evidence>
<dbReference type="InterPro" id="IPR000642">
    <property type="entry name" value="Peptidase_M41"/>
</dbReference>
<keyword evidence="15" id="KW-0472">Membrane</keyword>
<keyword evidence="9" id="KW-0378">Hydrolase</keyword>
<dbReference type="GO" id="GO:0005739">
    <property type="term" value="C:mitochondrion"/>
    <property type="evidence" value="ECO:0007669"/>
    <property type="project" value="UniProtKB-SubCell"/>
</dbReference>
<dbReference type="Pfam" id="PF00004">
    <property type="entry name" value="AAA"/>
    <property type="match status" value="1"/>
</dbReference>
<feature type="region of interest" description="Disordered" evidence="16">
    <location>
        <begin position="53"/>
        <end position="77"/>
    </location>
</feature>
<evidence type="ECO:0000313" key="18">
    <source>
        <dbReference type="EMBL" id="KAL2318325.1"/>
    </source>
</evidence>
<keyword evidence="19" id="KW-1185">Reference proteome</keyword>
<dbReference type="GO" id="GO:0016020">
    <property type="term" value="C:membrane"/>
    <property type="evidence" value="ECO:0007669"/>
    <property type="project" value="UniProtKB-SubCell"/>
</dbReference>
<protein>
    <recommendedName>
        <fullName evidence="17">AAA+ ATPase domain-containing protein</fullName>
    </recommendedName>
</protein>
<comment type="subcellular location">
    <subcellularLocation>
        <location evidence="3">Membrane</location>
    </subcellularLocation>
    <subcellularLocation>
        <location evidence="2">Mitochondrion</location>
    </subcellularLocation>
</comment>
<evidence type="ECO:0000256" key="11">
    <source>
        <dbReference type="ARBA" id="ARBA00022840"/>
    </source>
</evidence>
<dbReference type="AlphaFoldDB" id="A0ABD1L499"/>
<dbReference type="NCBIfam" id="TIGR01241">
    <property type="entry name" value="FtsH_fam"/>
    <property type="match status" value="1"/>
</dbReference>
<dbReference type="InterPro" id="IPR005936">
    <property type="entry name" value="FtsH"/>
</dbReference>
<feature type="domain" description="AAA+ ATPase" evidence="17">
    <location>
        <begin position="366"/>
        <end position="501"/>
    </location>
</feature>
<comment type="similarity">
    <text evidence="4">In the C-terminal section; belongs to the peptidase M41 family.</text>
</comment>
<dbReference type="PANTHER" id="PTHR23076:SF97">
    <property type="entry name" value="ATP-DEPENDENT ZINC METALLOPROTEASE YME1L1"/>
    <property type="match status" value="1"/>
</dbReference>
<dbReference type="GO" id="GO:0005524">
    <property type="term" value="F:ATP binding"/>
    <property type="evidence" value="ECO:0007669"/>
    <property type="project" value="UniProtKB-KW"/>
</dbReference>
<keyword evidence="14" id="KW-0496">Mitochondrion</keyword>
<dbReference type="FunFam" id="1.10.8.60:FF:000001">
    <property type="entry name" value="ATP-dependent zinc metalloprotease FtsH"/>
    <property type="match status" value="1"/>
</dbReference>
<dbReference type="InterPro" id="IPR003960">
    <property type="entry name" value="ATPase_AAA_CS"/>
</dbReference>
<keyword evidence="6" id="KW-0645">Protease</keyword>
<evidence type="ECO:0000259" key="17">
    <source>
        <dbReference type="SMART" id="SM00382"/>
    </source>
</evidence>
<dbReference type="SMART" id="SM00382">
    <property type="entry name" value="AAA"/>
    <property type="match status" value="1"/>
</dbReference>
<dbReference type="InterPro" id="IPR041569">
    <property type="entry name" value="AAA_lid_3"/>
</dbReference>
<dbReference type="Gene3D" id="3.40.50.300">
    <property type="entry name" value="P-loop containing nucleotide triphosphate hydrolases"/>
    <property type="match status" value="1"/>
</dbReference>
<dbReference type="GO" id="GO:0046872">
    <property type="term" value="F:metal ion binding"/>
    <property type="evidence" value="ECO:0007669"/>
    <property type="project" value="UniProtKB-KW"/>
</dbReference>
<evidence type="ECO:0000313" key="19">
    <source>
        <dbReference type="Proteomes" id="UP001603857"/>
    </source>
</evidence>
<evidence type="ECO:0000256" key="6">
    <source>
        <dbReference type="ARBA" id="ARBA00022670"/>
    </source>
</evidence>
<dbReference type="FunFam" id="3.40.50.300:FF:000195">
    <property type="entry name" value="ATP-dependent zinc metalloprotease FTSH 11"/>
    <property type="match status" value="1"/>
</dbReference>
<evidence type="ECO:0000256" key="15">
    <source>
        <dbReference type="ARBA" id="ARBA00023136"/>
    </source>
</evidence>
<keyword evidence="7" id="KW-0479">Metal-binding</keyword>
<evidence type="ECO:0000256" key="1">
    <source>
        <dbReference type="ARBA" id="ARBA00001947"/>
    </source>
</evidence>
<dbReference type="PROSITE" id="PS00674">
    <property type="entry name" value="AAA"/>
    <property type="match status" value="1"/>
</dbReference>
<keyword evidence="11" id="KW-0067">ATP-binding</keyword>
<name>A0ABD1L499_9FABA</name>
<keyword evidence="10" id="KW-0862">Zinc</keyword>
<dbReference type="Gene3D" id="1.10.8.60">
    <property type="match status" value="1"/>
</dbReference>
<dbReference type="GO" id="GO:0008237">
    <property type="term" value="F:metallopeptidase activity"/>
    <property type="evidence" value="ECO:0007669"/>
    <property type="project" value="UniProtKB-KW"/>
</dbReference>
<comment type="caution">
    <text evidence="18">The sequence shown here is derived from an EMBL/GenBank/DDBJ whole genome shotgun (WGS) entry which is preliminary data.</text>
</comment>
<evidence type="ECO:0000256" key="4">
    <source>
        <dbReference type="ARBA" id="ARBA00010044"/>
    </source>
</evidence>
<dbReference type="Pfam" id="PF17862">
    <property type="entry name" value="AAA_lid_3"/>
    <property type="match status" value="1"/>
</dbReference>
<dbReference type="SUPFAM" id="SSF52540">
    <property type="entry name" value="P-loop containing nucleoside triphosphate hydrolases"/>
    <property type="match status" value="1"/>
</dbReference>
<dbReference type="PANTHER" id="PTHR23076">
    <property type="entry name" value="METALLOPROTEASE M41 FTSH"/>
    <property type="match status" value="1"/>
</dbReference>
<dbReference type="Pfam" id="PF01434">
    <property type="entry name" value="Peptidase_M41"/>
    <property type="match status" value="1"/>
</dbReference>
<keyword evidence="12" id="KW-0809">Transit peptide</keyword>
<evidence type="ECO:0000256" key="3">
    <source>
        <dbReference type="ARBA" id="ARBA00004370"/>
    </source>
</evidence>
<dbReference type="InterPro" id="IPR003593">
    <property type="entry name" value="AAA+_ATPase"/>
</dbReference>
<evidence type="ECO:0000256" key="12">
    <source>
        <dbReference type="ARBA" id="ARBA00022946"/>
    </source>
</evidence>
<keyword evidence="8" id="KW-0547">Nucleotide-binding</keyword>
<accession>A0ABD1L499</accession>
<reference evidence="18 19" key="1">
    <citation type="submission" date="2024-08" db="EMBL/GenBank/DDBJ databases">
        <title>Insights into the chromosomal genome structure of Flemingia macrophylla.</title>
        <authorList>
            <person name="Ding Y."/>
            <person name="Zhao Y."/>
            <person name="Bi W."/>
            <person name="Wu M."/>
            <person name="Zhao G."/>
            <person name="Gong Y."/>
            <person name="Li W."/>
            <person name="Zhang P."/>
        </authorList>
    </citation>
    <scope>NUCLEOTIDE SEQUENCE [LARGE SCALE GENOMIC DNA]</scope>
    <source>
        <strain evidence="18">DYQJB</strain>
        <tissue evidence="18">Leaf</tissue>
    </source>
</reference>
<dbReference type="InterPro" id="IPR003959">
    <property type="entry name" value="ATPase_AAA_core"/>
</dbReference>
<evidence type="ECO:0000256" key="14">
    <source>
        <dbReference type="ARBA" id="ARBA00023128"/>
    </source>
</evidence>
<keyword evidence="13" id="KW-0482">Metalloprotease</keyword>
<evidence type="ECO:0000256" key="10">
    <source>
        <dbReference type="ARBA" id="ARBA00022833"/>
    </source>
</evidence>
<feature type="compositionally biased region" description="Low complexity" evidence="16">
    <location>
        <begin position="56"/>
        <end position="66"/>
    </location>
</feature>
<dbReference type="InterPro" id="IPR027417">
    <property type="entry name" value="P-loop_NTPase"/>
</dbReference>
<comment type="cofactor">
    <cofactor evidence="1">
        <name>Zn(2+)</name>
        <dbReference type="ChEBI" id="CHEBI:29105"/>
    </cofactor>
</comment>
<sequence>MATLQASLLSKPSLPFPFPFPFLSPNHSAFSLSFPPTRRRAPSLLCCTFSPDSVASEPNHSPSEPTTEPEEEGALAVSESFSEATSECAETVLLPGGADSESEGKIASGRFSFVVFFVGLWVKARERVKKAFAEFLDWFPFWRLEKRLERLIADADANPQDAAKQSALFVELNKHSPESVIKRFEQRDRAVDSKGVAEYLRALVVTNAISEYLPDDESGKASSLPTLLQELKQRALGNTDETFLSPGISEKQPLHVIMVDPKVSNKSRFAQELLSTILFTVAVGLVWFMGAAALQKYIGSLGGIGPSGVGSSSSYAPKELNKEVMPEKNVKTFKDVKGCDDAKQELEEVVEYLKNPSKFTRLGGKLPKGILLTGSPGTGKTLLAKAIAGEAGVPFFYRAGSEFEEMFVGVGARRVRSLFQAAKKKAPCIIFIDEIDAVGSTRKQWEGHTKKTLHQLLVEMDGFEQNEGIILMAATNLPDILDPALTRPGRFDRHIVVPNPDLRGRQEILELYLQDKPIADDVDIKAIARGTPGFNGADLANLVNVAAIKAAVEGAEKVTAAQLEFAKDRIIMGTERKTMFISEDSKKLTAYHESGHAIVAFNTEGAHPIHKATIMPRGSALGMVTQLPSDDGTSLSRKQLLARLDICMGGRVAEELIFGRDYVTTGASSDLQTATELAQYMVSNCGMSDAIGPVHIKQRPSSEMQSRIDAEASCETPSRSI</sequence>
<dbReference type="CDD" id="cd19501">
    <property type="entry name" value="RecA-like_FtsH"/>
    <property type="match status" value="1"/>
</dbReference>
<dbReference type="EMBL" id="JBGMDY010000011">
    <property type="protein sequence ID" value="KAL2318325.1"/>
    <property type="molecule type" value="Genomic_DNA"/>
</dbReference>
<evidence type="ECO:0000256" key="16">
    <source>
        <dbReference type="SAM" id="MobiDB-lite"/>
    </source>
</evidence>
<dbReference type="SUPFAM" id="SSF140990">
    <property type="entry name" value="FtsH protease domain-like"/>
    <property type="match status" value="1"/>
</dbReference>
<dbReference type="Proteomes" id="UP001603857">
    <property type="component" value="Unassembled WGS sequence"/>
</dbReference>
<dbReference type="GO" id="GO:0006508">
    <property type="term" value="P:proteolysis"/>
    <property type="evidence" value="ECO:0007669"/>
    <property type="project" value="UniProtKB-KW"/>
</dbReference>
<evidence type="ECO:0000256" key="8">
    <source>
        <dbReference type="ARBA" id="ARBA00022741"/>
    </source>
</evidence>